<protein>
    <submittedName>
        <fullName evidence="2">Uncharacterized protein</fullName>
    </submittedName>
</protein>
<dbReference type="EMBL" id="LGFT01000013">
    <property type="protein sequence ID" value="KUK44852.1"/>
    <property type="molecule type" value="Genomic_DNA"/>
</dbReference>
<reference evidence="2" key="1">
    <citation type="journal article" date="2015" name="MBio">
        <title>Genome-resolved metagenomic analysis reveals roles for candidate phyla and other microbial community members in biogeochemical transformations in oil reservoirs.</title>
        <authorList>
            <person name="Hu P."/>
            <person name="Tom L."/>
            <person name="Singh A."/>
            <person name="Thomas B.C."/>
            <person name="Baker B.J."/>
            <person name="Piceno Y.M."/>
            <person name="Andersen G.L."/>
            <person name="Banfield J.F."/>
        </authorList>
    </citation>
    <scope>NUCLEOTIDE SEQUENCE [LARGE SCALE GENOMIC DNA]</scope>
    <source>
        <strain evidence="2">56_747</strain>
    </source>
</reference>
<evidence type="ECO:0000313" key="2">
    <source>
        <dbReference type="EMBL" id="KUK96398.1"/>
    </source>
</evidence>
<organism evidence="2 3">
    <name type="scientific">Methanothrix harundinacea</name>
    <dbReference type="NCBI Taxonomy" id="301375"/>
    <lineage>
        <taxon>Archaea</taxon>
        <taxon>Methanobacteriati</taxon>
        <taxon>Methanobacteriota</taxon>
        <taxon>Stenosarchaea group</taxon>
        <taxon>Methanomicrobia</taxon>
        <taxon>Methanotrichales</taxon>
        <taxon>Methanotrichaceae</taxon>
        <taxon>Methanothrix</taxon>
    </lineage>
</organism>
<evidence type="ECO:0000313" key="1">
    <source>
        <dbReference type="EMBL" id="KUK44852.1"/>
    </source>
</evidence>
<gene>
    <name evidence="1" type="ORF">XD72_0751</name>
    <name evidence="2" type="ORF">XE07_1156</name>
</gene>
<accession>A0A101IJI1</accession>
<evidence type="ECO:0000313" key="4">
    <source>
        <dbReference type="Proteomes" id="UP000057043"/>
    </source>
</evidence>
<dbReference type="EMBL" id="LGHB01000014">
    <property type="protein sequence ID" value="KUK96398.1"/>
    <property type="molecule type" value="Genomic_DNA"/>
</dbReference>
<name>A0A101IJI1_9EURY</name>
<proteinExistence type="predicted"/>
<sequence length="181" mass="20396">MTDVKDIEKDIDKCKSAIRAIKTETVPSVSFLPSSKSEVLDKGWLEALNSEAARLHDLEAKNSEVLEKLRTTLGGFESARKLYDRIGVLKTAILRAHNIYRVELVRHLKDFRQLSRPVDLETDPKALSLKAERDEKLKDLEPELKRLEVAGEAAREIILEFRPSGLPDAVMSMGWATSTAR</sequence>
<dbReference type="Proteomes" id="UP000053961">
    <property type="component" value="Unassembled WGS sequence"/>
</dbReference>
<evidence type="ECO:0000313" key="3">
    <source>
        <dbReference type="Proteomes" id="UP000053961"/>
    </source>
</evidence>
<dbReference type="Proteomes" id="UP000057043">
    <property type="component" value="Unassembled WGS sequence"/>
</dbReference>
<dbReference type="PATRIC" id="fig|301375.6.peg.42"/>
<reference evidence="3 4" key="2">
    <citation type="journal article" date="2015" name="MBio">
        <title>Genome-Resolved Metagenomic Analysis Reveals Roles for Candidate Phyla and Other Microbial Community Members in Biogeochemical Transformations in Oil Reservoirs.</title>
        <authorList>
            <person name="Hu P."/>
            <person name="Tom L."/>
            <person name="Singh A."/>
            <person name="Thomas B.C."/>
            <person name="Baker B.J."/>
            <person name="Piceno Y.M."/>
            <person name="Andersen G.L."/>
            <person name="Banfield J.F."/>
        </authorList>
    </citation>
    <scope>NUCLEOTIDE SEQUENCE [LARGE SCALE GENOMIC DNA]</scope>
    <source>
        <strain evidence="1">57_489</strain>
    </source>
</reference>
<comment type="caution">
    <text evidence="2">The sequence shown here is derived from an EMBL/GenBank/DDBJ whole genome shotgun (WGS) entry which is preliminary data.</text>
</comment>
<dbReference type="AlphaFoldDB" id="A0A101IJI1"/>